<evidence type="ECO:0000313" key="1">
    <source>
        <dbReference type="EMBL" id="MCY1012802.1"/>
    </source>
</evidence>
<accession>A0A9X3EYV3</accession>
<gene>
    <name evidence="1" type="ORF">OV079_46165</name>
</gene>
<organism evidence="1 2">
    <name type="scientific">Nannocystis pusilla</name>
    <dbReference type="NCBI Taxonomy" id="889268"/>
    <lineage>
        <taxon>Bacteria</taxon>
        <taxon>Pseudomonadati</taxon>
        <taxon>Myxococcota</taxon>
        <taxon>Polyangia</taxon>
        <taxon>Nannocystales</taxon>
        <taxon>Nannocystaceae</taxon>
        <taxon>Nannocystis</taxon>
    </lineage>
</organism>
<protein>
    <submittedName>
        <fullName evidence="1">Uncharacterized protein</fullName>
    </submittedName>
</protein>
<sequence length="61" mass="6466">MVTPTPNAIDSPAEPAVCTVLFSRMVARRVPSARLSARSTVIASTATGIEADTVRPTLRVR</sequence>
<dbReference type="EMBL" id="JAPNKE010000002">
    <property type="protein sequence ID" value="MCY1012802.1"/>
    <property type="molecule type" value="Genomic_DNA"/>
</dbReference>
<evidence type="ECO:0000313" key="2">
    <source>
        <dbReference type="Proteomes" id="UP001150924"/>
    </source>
</evidence>
<comment type="caution">
    <text evidence="1">The sequence shown here is derived from an EMBL/GenBank/DDBJ whole genome shotgun (WGS) entry which is preliminary data.</text>
</comment>
<name>A0A9X3EYV3_9BACT</name>
<dbReference type="AlphaFoldDB" id="A0A9X3EYV3"/>
<dbReference type="Proteomes" id="UP001150924">
    <property type="component" value="Unassembled WGS sequence"/>
</dbReference>
<reference evidence="1" key="1">
    <citation type="submission" date="2022-11" db="EMBL/GenBank/DDBJ databases">
        <title>Minimal conservation of predation-associated metabolite biosynthetic gene clusters underscores biosynthetic potential of Myxococcota including descriptions for ten novel species: Archangium lansinium sp. nov., Myxococcus landrumus sp. nov., Nannocystis bai.</title>
        <authorList>
            <person name="Ahearne A."/>
            <person name="Stevens C."/>
            <person name="Phillips K."/>
        </authorList>
    </citation>
    <scope>NUCLEOTIDE SEQUENCE</scope>
    <source>
        <strain evidence="1">Na p29</strain>
    </source>
</reference>
<proteinExistence type="predicted"/>
<keyword evidence="2" id="KW-1185">Reference proteome</keyword>